<evidence type="ECO:0000313" key="1">
    <source>
        <dbReference type="EMBL" id="GJG32111.1"/>
    </source>
</evidence>
<dbReference type="GeneID" id="31502174"/>
<dbReference type="EMBL" id="BPTT01000001">
    <property type="protein sequence ID" value="GJG32111.1"/>
    <property type="molecule type" value="Genomic_DNA"/>
</dbReference>
<comment type="caution">
    <text evidence="1">The sequence shown here is derived from an EMBL/GenBank/DDBJ whole genome shotgun (WGS) entry which is preliminary data.</text>
</comment>
<gene>
    <name evidence="1" type="ORF">PRMUPPPA20_02200</name>
</gene>
<proteinExistence type="predicted"/>
<evidence type="ECO:0000313" key="2">
    <source>
        <dbReference type="Proteomes" id="UP000887097"/>
    </source>
</evidence>
<name>A0AA37HZ05_XYLRU</name>
<sequence>MAQIETASVELAWVEKNFFKGAGLDKASRLKGDERRAYRLAQVERLLATPCGYTTAAIWLSDRFWTAEEGRKIYEKDPNPLLLLKEQQTLEDDEMARLRLILEVAGLCHDLSLHYTFNLDDAFGVENNFWASNKQLVEWLTTTEYENIAMHTAYIMKKYATGVYACGRYQPAQDALAELFSVEYGKLIREPERTEMPSRAYVKIVLDELIRIDEHWKQGRKKRLRPDLILLHDEIYGVVPNQFDNDVLKAAKALYNYMDNDVYGRMVGNNPFGPEALKLFAKKVREVRAEYLAEGWVADDSLEFAYLMAHAESCANGWWREEDEAL</sequence>
<protein>
    <submittedName>
        <fullName evidence="1">Uncharacterized protein</fullName>
    </submittedName>
</protein>
<dbReference type="Proteomes" id="UP000887097">
    <property type="component" value="Unassembled WGS sequence"/>
</dbReference>
<dbReference type="AlphaFoldDB" id="A0AA37HZ05"/>
<dbReference type="RefSeq" id="WP_013064466.1">
    <property type="nucleotide sequence ID" value="NZ_BPTT01000001.1"/>
</dbReference>
<organism evidence="1 2">
    <name type="scientific">Xylanibacter ruminicola</name>
    <name type="common">Prevotella ruminicola</name>
    <dbReference type="NCBI Taxonomy" id="839"/>
    <lineage>
        <taxon>Bacteria</taxon>
        <taxon>Pseudomonadati</taxon>
        <taxon>Bacteroidota</taxon>
        <taxon>Bacteroidia</taxon>
        <taxon>Bacteroidales</taxon>
        <taxon>Prevotellaceae</taxon>
        <taxon>Xylanibacter</taxon>
    </lineage>
</organism>
<reference evidence="1" key="1">
    <citation type="submission" date="2021-08" db="EMBL/GenBank/DDBJ databases">
        <title>Prevotella lacticifex sp. nov., isolated from rumen of cow.</title>
        <authorList>
            <person name="Shinkai T."/>
            <person name="Ikeyama N."/>
            <person name="Kumagai M."/>
            <person name="Ohmori H."/>
            <person name="Sakamoto M."/>
            <person name="Ohkuma M."/>
            <person name="Mitsumori M."/>
        </authorList>
    </citation>
    <scope>NUCLEOTIDE SEQUENCE</scope>
    <source>
        <strain evidence="1">JCM 8259</strain>
    </source>
</reference>
<accession>A0AA37HZ05</accession>